<gene>
    <name evidence="1" type="ORF">Patl1_23019</name>
</gene>
<keyword evidence="2" id="KW-1185">Reference proteome</keyword>
<reference evidence="2" key="1">
    <citation type="journal article" date="2023" name="G3 (Bethesda)">
        <title>Genome assembly and association tests identify interacting loci associated with vigor, precocity, and sex in interspecific pistachio rootstocks.</title>
        <authorList>
            <person name="Palmer W."/>
            <person name="Jacygrad E."/>
            <person name="Sagayaradj S."/>
            <person name="Cavanaugh K."/>
            <person name="Han R."/>
            <person name="Bertier L."/>
            <person name="Beede B."/>
            <person name="Kafkas S."/>
            <person name="Golino D."/>
            <person name="Preece J."/>
            <person name="Michelmore R."/>
        </authorList>
    </citation>
    <scope>NUCLEOTIDE SEQUENCE [LARGE SCALE GENOMIC DNA]</scope>
</reference>
<protein>
    <submittedName>
        <fullName evidence="1">Uncharacterized protein</fullName>
    </submittedName>
</protein>
<evidence type="ECO:0000313" key="2">
    <source>
        <dbReference type="Proteomes" id="UP001164250"/>
    </source>
</evidence>
<sequence>MTTTLLRFSSPGNHNYLMSFFTSFIRFSCIILLSSFNFFLKLKKVGVIRLCILAVALMAYVPPYKRHSVALERPFPTPPEGLLPQFKTCSNLQHLMSLERPSPIPELFTPQFKKNLNLRPYRPKVDRSGKIMYGDNAITVWCAVGLDGDNRFPSSLRLEPISVETIERKTNEKPLVLVNTQLGKENDEMRGNLLKRPWEFLAETVWPDLLSSFEFLRKEMECQNYEEVKPILVARFGKILYNGYVIHFARFTVLGILLTV</sequence>
<comment type="caution">
    <text evidence="1">The sequence shown here is derived from an EMBL/GenBank/DDBJ whole genome shotgun (WGS) entry which is preliminary data.</text>
</comment>
<dbReference type="EMBL" id="CM047909">
    <property type="protein sequence ID" value="KAJ0079545.1"/>
    <property type="molecule type" value="Genomic_DNA"/>
</dbReference>
<dbReference type="Proteomes" id="UP001164250">
    <property type="component" value="Chromosome 13"/>
</dbReference>
<organism evidence="1 2">
    <name type="scientific">Pistacia atlantica</name>
    <dbReference type="NCBI Taxonomy" id="434234"/>
    <lineage>
        <taxon>Eukaryota</taxon>
        <taxon>Viridiplantae</taxon>
        <taxon>Streptophyta</taxon>
        <taxon>Embryophyta</taxon>
        <taxon>Tracheophyta</taxon>
        <taxon>Spermatophyta</taxon>
        <taxon>Magnoliopsida</taxon>
        <taxon>eudicotyledons</taxon>
        <taxon>Gunneridae</taxon>
        <taxon>Pentapetalae</taxon>
        <taxon>rosids</taxon>
        <taxon>malvids</taxon>
        <taxon>Sapindales</taxon>
        <taxon>Anacardiaceae</taxon>
        <taxon>Pistacia</taxon>
    </lineage>
</organism>
<proteinExistence type="predicted"/>
<name>A0ACC0ZZT4_9ROSI</name>
<accession>A0ACC0ZZT4</accession>
<evidence type="ECO:0000313" key="1">
    <source>
        <dbReference type="EMBL" id="KAJ0079545.1"/>
    </source>
</evidence>